<protein>
    <recommendedName>
        <fullName evidence="5">EF-hand domain-containing protein</fullName>
    </recommendedName>
</protein>
<dbReference type="InterPro" id="IPR002048">
    <property type="entry name" value="EF_hand_dom"/>
</dbReference>
<evidence type="ECO:0000256" key="1">
    <source>
        <dbReference type="ARBA" id="ARBA00022723"/>
    </source>
</evidence>
<feature type="coiled-coil region" evidence="4">
    <location>
        <begin position="105"/>
        <end position="154"/>
    </location>
</feature>
<accession>X6N558</accession>
<dbReference type="Pfam" id="PF13499">
    <property type="entry name" value="EF-hand_7"/>
    <property type="match status" value="1"/>
</dbReference>
<dbReference type="Gene3D" id="1.10.238.10">
    <property type="entry name" value="EF-hand"/>
    <property type="match status" value="1"/>
</dbReference>
<keyword evidence="7" id="KW-1185">Reference proteome</keyword>
<keyword evidence="1" id="KW-0479">Metal-binding</keyword>
<dbReference type="Proteomes" id="UP000023152">
    <property type="component" value="Unassembled WGS sequence"/>
</dbReference>
<name>X6N558_RETFI</name>
<evidence type="ECO:0000256" key="3">
    <source>
        <dbReference type="ARBA" id="ARBA00022837"/>
    </source>
</evidence>
<evidence type="ECO:0000313" key="7">
    <source>
        <dbReference type="Proteomes" id="UP000023152"/>
    </source>
</evidence>
<dbReference type="InterPro" id="IPR051581">
    <property type="entry name" value="Ca-bind"/>
</dbReference>
<dbReference type="PANTHER" id="PTHR34524">
    <property type="entry name" value="CALCYPHOSIN"/>
    <property type="match status" value="1"/>
</dbReference>
<evidence type="ECO:0000256" key="4">
    <source>
        <dbReference type="SAM" id="Coils"/>
    </source>
</evidence>
<evidence type="ECO:0000259" key="5">
    <source>
        <dbReference type="PROSITE" id="PS50222"/>
    </source>
</evidence>
<keyword evidence="4" id="KW-0175">Coiled coil</keyword>
<comment type="caution">
    <text evidence="6">The sequence shown here is derived from an EMBL/GenBank/DDBJ whole genome shotgun (WGS) entry which is preliminary data.</text>
</comment>
<dbReference type="OrthoDB" id="444540at2759"/>
<feature type="domain" description="EF-hand" evidence="5">
    <location>
        <begin position="136"/>
        <end position="171"/>
    </location>
</feature>
<keyword evidence="3" id="KW-0106">Calcium</keyword>
<proteinExistence type="predicted"/>
<dbReference type="InterPro" id="IPR011992">
    <property type="entry name" value="EF-hand-dom_pair"/>
</dbReference>
<keyword evidence="2" id="KW-0677">Repeat</keyword>
<dbReference type="PROSITE" id="PS50222">
    <property type="entry name" value="EF_HAND_2"/>
    <property type="match status" value="2"/>
</dbReference>
<dbReference type="SUPFAM" id="SSF47473">
    <property type="entry name" value="EF-hand"/>
    <property type="match status" value="1"/>
</dbReference>
<dbReference type="PANTHER" id="PTHR34524:SF6">
    <property type="entry name" value="CALCYPHOSINE LIKE"/>
    <property type="match status" value="1"/>
</dbReference>
<dbReference type="AlphaFoldDB" id="X6N558"/>
<gene>
    <name evidence="6" type="ORF">RFI_16126</name>
</gene>
<organism evidence="6 7">
    <name type="scientific">Reticulomyxa filosa</name>
    <dbReference type="NCBI Taxonomy" id="46433"/>
    <lineage>
        <taxon>Eukaryota</taxon>
        <taxon>Sar</taxon>
        <taxon>Rhizaria</taxon>
        <taxon>Retaria</taxon>
        <taxon>Foraminifera</taxon>
        <taxon>Monothalamids</taxon>
        <taxon>Reticulomyxidae</taxon>
        <taxon>Reticulomyxa</taxon>
    </lineage>
</organism>
<dbReference type="EMBL" id="ASPP01011961">
    <property type="protein sequence ID" value="ETO21078.1"/>
    <property type="molecule type" value="Genomic_DNA"/>
</dbReference>
<sequence>MKFFENARELVQLHVKFHTDLSEVMHETHDVQKAENRLAQVRESFFLIISYKLKIPWSSTSVGHGYGEYRDRSIKNIFFCFLKERWGKKKMANEQVGGEPVELLEADAKAEILTLLAQKEEKRKEITKRAQKKKKKKRRALEDLFLKIDKENNKDLEFDEFMDGLQDLDIELSTEDIESLFKYIDMDQGGSVQVEEFTSFFLRQWNSVELKRLQSAVLAKVECCLSPPIKFTLPIHYPIHVHIIGQKDVIVSLFVSCLTYVTMYKLCNIHII</sequence>
<dbReference type="PROSITE" id="PS00018">
    <property type="entry name" value="EF_HAND_1"/>
    <property type="match status" value="1"/>
</dbReference>
<evidence type="ECO:0000313" key="6">
    <source>
        <dbReference type="EMBL" id="ETO21078.1"/>
    </source>
</evidence>
<evidence type="ECO:0000256" key="2">
    <source>
        <dbReference type="ARBA" id="ARBA00022737"/>
    </source>
</evidence>
<dbReference type="InterPro" id="IPR018247">
    <property type="entry name" value="EF_Hand_1_Ca_BS"/>
</dbReference>
<reference evidence="6 7" key="1">
    <citation type="journal article" date="2013" name="Curr. Biol.">
        <title>The Genome of the Foraminiferan Reticulomyxa filosa.</title>
        <authorList>
            <person name="Glockner G."/>
            <person name="Hulsmann N."/>
            <person name="Schleicher M."/>
            <person name="Noegel A.A."/>
            <person name="Eichinger L."/>
            <person name="Gallinger C."/>
            <person name="Pawlowski J."/>
            <person name="Sierra R."/>
            <person name="Euteneuer U."/>
            <person name="Pillet L."/>
            <person name="Moustafa A."/>
            <person name="Platzer M."/>
            <person name="Groth M."/>
            <person name="Szafranski K."/>
            <person name="Schliwa M."/>
        </authorList>
    </citation>
    <scope>NUCLEOTIDE SEQUENCE [LARGE SCALE GENOMIC DNA]</scope>
</reference>
<dbReference type="CDD" id="cd00051">
    <property type="entry name" value="EFh"/>
    <property type="match status" value="1"/>
</dbReference>
<feature type="domain" description="EF-hand" evidence="5">
    <location>
        <begin position="172"/>
        <end position="207"/>
    </location>
</feature>
<dbReference type="GO" id="GO:0005509">
    <property type="term" value="F:calcium ion binding"/>
    <property type="evidence" value="ECO:0007669"/>
    <property type="project" value="InterPro"/>
</dbReference>